<feature type="region of interest" description="Disordered" evidence="1">
    <location>
        <begin position="51"/>
        <end position="87"/>
    </location>
</feature>
<dbReference type="Pfam" id="PF07148">
    <property type="entry name" value="MalM"/>
    <property type="match status" value="1"/>
</dbReference>
<dbReference type="GO" id="GO:0008643">
    <property type="term" value="P:carbohydrate transport"/>
    <property type="evidence" value="ECO:0007669"/>
    <property type="project" value="InterPro"/>
</dbReference>
<sequence length="343" mass="37700">MGSPFKCWTALVVCASLLGCQTTPSGPEAREGYFTWVDEQGQVRYSRIPDKDARQGGVMPDKASSAGSMSGSGKGEAEFTPENYPDGNELAERRFVREGQRPPYFTWRDAQGNVRVSYYTPELTPGNLGSVEPDTATLTEASVHLPGEPPVSEPVSGYDPDAFEVLGIEPSSTFFERFSQTCCADIPLGDAVEWQTGREFGVAVHAESGTIYPFSTGGSAYRVVALPGKHAGTGMVIRLRSYVRDGVFVPSVVFLDDDRKPVRIVTDMVMTFEPETWSRRGYLEARLPVFPGRDERWMVLFSRSEDLRAQTVIDEEGSPRVIRHRAEGEIGLKADANLPGPED</sequence>
<dbReference type="InterPro" id="IPR010794">
    <property type="entry name" value="MalM"/>
</dbReference>
<proteinExistence type="predicted"/>
<dbReference type="RefSeq" id="WP_106765495.1">
    <property type="nucleotide sequence ID" value="NZ_PXNP01000109.1"/>
</dbReference>
<evidence type="ECO:0000256" key="1">
    <source>
        <dbReference type="SAM" id="MobiDB-lite"/>
    </source>
</evidence>
<organism evidence="2 3">
    <name type="scientific">Marinobacter fuscus</name>
    <dbReference type="NCBI Taxonomy" id="2109942"/>
    <lineage>
        <taxon>Bacteria</taxon>
        <taxon>Pseudomonadati</taxon>
        <taxon>Pseudomonadota</taxon>
        <taxon>Gammaproteobacteria</taxon>
        <taxon>Pseudomonadales</taxon>
        <taxon>Marinobacteraceae</taxon>
        <taxon>Marinobacter</taxon>
    </lineage>
</organism>
<keyword evidence="3" id="KW-1185">Reference proteome</keyword>
<protein>
    <submittedName>
        <fullName evidence="2">Uncharacterized protein</fullName>
    </submittedName>
</protein>
<dbReference type="EMBL" id="PXNP01000109">
    <property type="protein sequence ID" value="PSF04984.1"/>
    <property type="molecule type" value="Genomic_DNA"/>
</dbReference>
<evidence type="ECO:0000313" key="3">
    <source>
        <dbReference type="Proteomes" id="UP000239866"/>
    </source>
</evidence>
<dbReference type="GO" id="GO:0042597">
    <property type="term" value="C:periplasmic space"/>
    <property type="evidence" value="ECO:0007669"/>
    <property type="project" value="InterPro"/>
</dbReference>
<name>A0A2T1K487_9GAMM</name>
<dbReference type="AlphaFoldDB" id="A0A2T1K487"/>
<dbReference type="Proteomes" id="UP000239866">
    <property type="component" value="Unassembled WGS sequence"/>
</dbReference>
<comment type="caution">
    <text evidence="2">The sequence shown here is derived from an EMBL/GenBank/DDBJ whole genome shotgun (WGS) entry which is preliminary data.</text>
</comment>
<feature type="compositionally biased region" description="Low complexity" evidence="1">
    <location>
        <begin position="62"/>
        <end position="71"/>
    </location>
</feature>
<reference evidence="2 3" key="1">
    <citation type="submission" date="2018-03" db="EMBL/GenBank/DDBJ databases">
        <title>Marinobacter brunus sp. nov., a marine bacterium of Gamma-proteobacteria isolated from the surface seawater of the South China Sea.</title>
        <authorList>
            <person name="Cheng H."/>
            <person name="Wu Y.-H."/>
            <person name="Xamxidin M."/>
            <person name="Xu X.-W."/>
        </authorList>
    </citation>
    <scope>NUCLEOTIDE SEQUENCE [LARGE SCALE GENOMIC DNA]</scope>
    <source>
        <strain evidence="2 3">NH169-3</strain>
    </source>
</reference>
<dbReference type="PROSITE" id="PS51257">
    <property type="entry name" value="PROKAR_LIPOPROTEIN"/>
    <property type="match status" value="1"/>
</dbReference>
<gene>
    <name evidence="2" type="ORF">C7H09_18400</name>
</gene>
<accession>A0A2T1K487</accession>
<dbReference type="OrthoDB" id="9813383at2"/>
<evidence type="ECO:0000313" key="2">
    <source>
        <dbReference type="EMBL" id="PSF04984.1"/>
    </source>
</evidence>